<keyword evidence="2" id="KW-1185">Reference proteome</keyword>
<comment type="caution">
    <text evidence="1">The sequence shown here is derived from an EMBL/GenBank/DDBJ whole genome shotgun (WGS) entry which is preliminary data.</text>
</comment>
<dbReference type="EMBL" id="JBHTIS010002771">
    <property type="protein sequence ID" value="MFD1050345.1"/>
    <property type="molecule type" value="Genomic_DNA"/>
</dbReference>
<dbReference type="GO" id="GO:0016787">
    <property type="term" value="F:hydrolase activity"/>
    <property type="evidence" value="ECO:0007669"/>
    <property type="project" value="UniProtKB-KW"/>
</dbReference>
<feature type="non-terminal residue" evidence="1">
    <location>
        <position position="104"/>
    </location>
</feature>
<accession>A0ABW3MLP1</accession>
<evidence type="ECO:0000313" key="2">
    <source>
        <dbReference type="Proteomes" id="UP001597045"/>
    </source>
</evidence>
<sequence length="104" mass="11925">MTVNSYLVQDLGKALMPDPPAVEAAHWYYFYFLSERGRAGLTNNRKDLAKVVWDRNSPEWEYTPADLDLAVSLMGNPDYVDIVLHVYRHRLLAAPGDPRYADLQ</sequence>
<dbReference type="Proteomes" id="UP001597045">
    <property type="component" value="Unassembled WGS sequence"/>
</dbReference>
<gene>
    <name evidence="1" type="ORF">ACFQ1S_34880</name>
</gene>
<dbReference type="InterPro" id="IPR029058">
    <property type="entry name" value="AB_hydrolase_fold"/>
</dbReference>
<organism evidence="1 2">
    <name type="scientific">Kibdelosporangium lantanae</name>
    <dbReference type="NCBI Taxonomy" id="1497396"/>
    <lineage>
        <taxon>Bacteria</taxon>
        <taxon>Bacillati</taxon>
        <taxon>Actinomycetota</taxon>
        <taxon>Actinomycetes</taxon>
        <taxon>Pseudonocardiales</taxon>
        <taxon>Pseudonocardiaceae</taxon>
        <taxon>Kibdelosporangium</taxon>
    </lineage>
</organism>
<name>A0ABW3MLP1_9PSEU</name>
<keyword evidence="1" id="KW-0378">Hydrolase</keyword>
<dbReference type="Gene3D" id="3.40.50.1820">
    <property type="entry name" value="alpha/beta hydrolase"/>
    <property type="match status" value="1"/>
</dbReference>
<protein>
    <submittedName>
        <fullName evidence="1">Alpha/beta hydrolase</fullName>
    </submittedName>
</protein>
<evidence type="ECO:0000313" key="1">
    <source>
        <dbReference type="EMBL" id="MFD1050345.1"/>
    </source>
</evidence>
<reference evidence="2" key="1">
    <citation type="journal article" date="2019" name="Int. J. Syst. Evol. Microbiol.">
        <title>The Global Catalogue of Microorganisms (GCM) 10K type strain sequencing project: providing services to taxonomists for standard genome sequencing and annotation.</title>
        <authorList>
            <consortium name="The Broad Institute Genomics Platform"/>
            <consortium name="The Broad Institute Genome Sequencing Center for Infectious Disease"/>
            <person name="Wu L."/>
            <person name="Ma J."/>
        </authorList>
    </citation>
    <scope>NUCLEOTIDE SEQUENCE [LARGE SCALE GENOMIC DNA]</scope>
    <source>
        <strain evidence="2">JCM 31486</strain>
    </source>
</reference>
<proteinExistence type="predicted"/>